<feature type="compositionally biased region" description="Polar residues" evidence="1">
    <location>
        <begin position="495"/>
        <end position="507"/>
    </location>
</feature>
<feature type="compositionally biased region" description="Polar residues" evidence="1">
    <location>
        <begin position="37"/>
        <end position="46"/>
    </location>
</feature>
<feature type="region of interest" description="Disordered" evidence="1">
    <location>
        <begin position="1"/>
        <end position="50"/>
    </location>
</feature>
<evidence type="ECO:0000256" key="1">
    <source>
        <dbReference type="SAM" id="MobiDB-lite"/>
    </source>
</evidence>
<sequence length="507" mass="57164">MSSSTQRTKQNPAKEKHKKSRTAATLASRPPLLNTKPKASSSTLSASERDKSKIDRVLNYATEIQQATTRPNSVVIKSMLASAQEASDGLTSKRASHRKETAADREDDDEFQVGAFYVLTTGIQLVRNRNKLMLDDQYFTLKGGSSSVKPSPRLYNELVRNGLGARSERSSDPTFRLRKSMSYADIISHLWSVLPLLMQYLEDMDEGSGSLTKNPFYPSIYRNEQEKCVPNLFFIIKEGRSRLEHVGNQLLFPTGSDIYDLYCKSKKSSIQDRVVFLATLDEISRDTQMLWRSATVLSRDKKIDPHSALLQAKAEEEAALLDKKGKRKALTRYISVSSSEDEDYGDMSDKGSKEEEKGDDDKGEEDHDDDNDDEEDNNKRRSLLHPKRSSHKPSYVEALEPPFTQKRPLDKLFDDSSDEDSEQNQESFKRRKVSDAESCIEITDHEEIPPEDRSGGTSSHHSDEDTSLVERPNQEPMDVEEAGSEASATALADFNVNNPSDLWDSWT</sequence>
<keyword evidence="3" id="KW-1185">Reference proteome</keyword>
<evidence type="ECO:0000313" key="3">
    <source>
        <dbReference type="Proteomes" id="UP001163846"/>
    </source>
</evidence>
<feature type="compositionally biased region" description="Polar residues" evidence="1">
    <location>
        <begin position="1"/>
        <end position="11"/>
    </location>
</feature>
<feature type="region of interest" description="Disordered" evidence="1">
    <location>
        <begin position="337"/>
        <end position="507"/>
    </location>
</feature>
<evidence type="ECO:0000313" key="2">
    <source>
        <dbReference type="EMBL" id="KAJ3838572.1"/>
    </source>
</evidence>
<protein>
    <submittedName>
        <fullName evidence="2">Uncharacterized protein</fullName>
    </submittedName>
</protein>
<dbReference type="Proteomes" id="UP001163846">
    <property type="component" value="Unassembled WGS sequence"/>
</dbReference>
<feature type="compositionally biased region" description="Basic and acidic residues" evidence="1">
    <location>
        <begin position="347"/>
        <end position="360"/>
    </location>
</feature>
<reference evidence="2" key="1">
    <citation type="submission" date="2022-08" db="EMBL/GenBank/DDBJ databases">
        <authorList>
            <consortium name="DOE Joint Genome Institute"/>
            <person name="Min B."/>
            <person name="Riley R."/>
            <person name="Sierra-Patev S."/>
            <person name="Naranjo-Ortiz M."/>
            <person name="Looney B."/>
            <person name="Konkel Z."/>
            <person name="Slot J.C."/>
            <person name="Sakamoto Y."/>
            <person name="Steenwyk J.L."/>
            <person name="Rokas A."/>
            <person name="Carro J."/>
            <person name="Camarero S."/>
            <person name="Ferreira P."/>
            <person name="Molpeceres G."/>
            <person name="Ruiz-Duenas F.J."/>
            <person name="Serrano A."/>
            <person name="Henrissat B."/>
            <person name="Drula E."/>
            <person name="Hughes K.W."/>
            <person name="Mata J.L."/>
            <person name="Ishikawa N.K."/>
            <person name="Vargas-Isla R."/>
            <person name="Ushijima S."/>
            <person name="Smith C.A."/>
            <person name="Ahrendt S."/>
            <person name="Andreopoulos W."/>
            <person name="He G."/>
            <person name="Labutti K."/>
            <person name="Lipzen A."/>
            <person name="Ng V."/>
            <person name="Sandor L."/>
            <person name="Barry K."/>
            <person name="Martinez A.T."/>
            <person name="Xiao Y."/>
            <person name="Gibbons J.G."/>
            <person name="Terashima K."/>
            <person name="Hibbett D.S."/>
            <person name="Grigoriev I.V."/>
        </authorList>
    </citation>
    <scope>NUCLEOTIDE SEQUENCE</scope>
    <source>
        <strain evidence="2">TFB9207</strain>
    </source>
</reference>
<feature type="compositionally biased region" description="Acidic residues" evidence="1">
    <location>
        <begin position="361"/>
        <end position="376"/>
    </location>
</feature>
<proteinExistence type="predicted"/>
<feature type="region of interest" description="Disordered" evidence="1">
    <location>
        <begin position="85"/>
        <end position="106"/>
    </location>
</feature>
<feature type="compositionally biased region" description="Basic and acidic residues" evidence="1">
    <location>
        <begin position="442"/>
        <end position="464"/>
    </location>
</feature>
<name>A0AA38UEA3_9AGAR</name>
<gene>
    <name evidence="2" type="ORF">F5878DRAFT_661061</name>
</gene>
<comment type="caution">
    <text evidence="2">The sequence shown here is derived from an EMBL/GenBank/DDBJ whole genome shotgun (WGS) entry which is preliminary data.</text>
</comment>
<dbReference type="EMBL" id="MU806175">
    <property type="protein sequence ID" value="KAJ3838572.1"/>
    <property type="molecule type" value="Genomic_DNA"/>
</dbReference>
<feature type="compositionally biased region" description="Basic residues" evidence="1">
    <location>
        <begin position="380"/>
        <end position="391"/>
    </location>
</feature>
<organism evidence="2 3">
    <name type="scientific">Lentinula raphanica</name>
    <dbReference type="NCBI Taxonomy" id="153919"/>
    <lineage>
        <taxon>Eukaryota</taxon>
        <taxon>Fungi</taxon>
        <taxon>Dikarya</taxon>
        <taxon>Basidiomycota</taxon>
        <taxon>Agaricomycotina</taxon>
        <taxon>Agaricomycetes</taxon>
        <taxon>Agaricomycetidae</taxon>
        <taxon>Agaricales</taxon>
        <taxon>Marasmiineae</taxon>
        <taxon>Omphalotaceae</taxon>
        <taxon>Lentinula</taxon>
    </lineage>
</organism>
<accession>A0AA38UEA3</accession>
<dbReference type="AlphaFoldDB" id="A0AA38UEA3"/>